<dbReference type="PATRIC" id="fig|713887.8.peg.1160"/>
<protein>
    <submittedName>
        <fullName evidence="3">Anti-sigma regulatory factor (Ser/Thr protein kinase)</fullName>
    </submittedName>
</protein>
<dbReference type="PANTHER" id="PTHR35526">
    <property type="entry name" value="ANTI-SIGMA-F FACTOR RSBW-RELATED"/>
    <property type="match status" value="1"/>
</dbReference>
<dbReference type="PIRSF" id="PIRSF020906">
    <property type="entry name" value="Anti_s_fact_PmgA_prd"/>
    <property type="match status" value="1"/>
</dbReference>
<dbReference type="Gene3D" id="3.30.565.10">
    <property type="entry name" value="Histidine kinase-like ATPase, C-terminal domain"/>
    <property type="match status" value="1"/>
</dbReference>
<dbReference type="InterPro" id="IPR036890">
    <property type="entry name" value="HATPase_C_sf"/>
</dbReference>
<dbReference type="CDD" id="cd16936">
    <property type="entry name" value="HATPase_RsbW-like"/>
    <property type="match status" value="1"/>
</dbReference>
<dbReference type="Pfam" id="PF13581">
    <property type="entry name" value="HATPase_c_2"/>
    <property type="match status" value="1"/>
</dbReference>
<reference evidence="3 4" key="1">
    <citation type="journal article" date="2010" name="Nature">
        <title>Metabolic streamlining in an open-ocean nitrogen-fixing cyanobacterium.</title>
        <authorList>
            <person name="Tripp H.J."/>
            <person name="Bench S.R."/>
            <person name="Turk K.A."/>
            <person name="Foster R.A."/>
            <person name="Desany B.A."/>
            <person name="Niazi F."/>
            <person name="Affourtit J.P."/>
            <person name="Zehr J.P."/>
        </authorList>
    </citation>
    <scope>NUCLEOTIDE SEQUENCE [LARGE SCALE GENOMIC DNA]</scope>
    <source>
        <strain evidence="4">ALOHA</strain>
    </source>
</reference>
<evidence type="ECO:0000256" key="1">
    <source>
        <dbReference type="ARBA" id="ARBA00022527"/>
    </source>
</evidence>
<gene>
    <name evidence="3" type="ordered locus">UCYN_12330</name>
</gene>
<dbReference type="InterPro" id="IPR003594">
    <property type="entry name" value="HATPase_dom"/>
</dbReference>
<feature type="domain" description="Histidine kinase/HSP90-like ATPase" evidence="2">
    <location>
        <begin position="19"/>
        <end position="123"/>
    </location>
</feature>
<dbReference type="HOGENOM" id="CLU_090336_17_1_3"/>
<dbReference type="EMBL" id="CP001842">
    <property type="protein sequence ID" value="ADB95901.1"/>
    <property type="molecule type" value="Genomic_DNA"/>
</dbReference>
<evidence type="ECO:0000313" key="4">
    <source>
        <dbReference type="Proteomes" id="UP000001405"/>
    </source>
</evidence>
<dbReference type="STRING" id="1453429.UCYN_12330"/>
<dbReference type="AlphaFoldDB" id="D3ER01"/>
<keyword evidence="1" id="KW-0723">Serine/threonine-protein kinase</keyword>
<name>D3ER01_ATETH</name>
<dbReference type="KEGG" id="cyu:UCYN_12330"/>
<keyword evidence="3" id="KW-0808">Transferase</keyword>
<sequence>MTFTSTLYLFPVLDLLLTEVPDELKPEIRLGLQEALVNAAKHGNKLDPSKSIIVQFFVNDNDGYSWIISDQGVGFTSCNNHKNPTKKKFPPDDSENGRGFYVLNEIFDHVYWDQKRTQLKLSKQVKKVKITIFSFLTLFLSSFKSKIY</sequence>
<dbReference type="GO" id="GO:0004674">
    <property type="term" value="F:protein serine/threonine kinase activity"/>
    <property type="evidence" value="ECO:0007669"/>
    <property type="project" value="UniProtKB-KW"/>
</dbReference>
<organism evidence="4">
    <name type="scientific">Atelocyanobacterium thalassa (isolate ALOHA)</name>
    <dbReference type="NCBI Taxonomy" id="1453429"/>
    <lineage>
        <taxon>Bacteria</taxon>
        <taxon>Bacillati</taxon>
        <taxon>Cyanobacteriota</taxon>
        <taxon>Cyanophyceae</taxon>
        <taxon>Oscillatoriophycideae</taxon>
        <taxon>Chroococcales</taxon>
        <taxon>Aphanothecaceae</taxon>
        <taxon>Candidatus Atelocyanobacterium</taxon>
        <taxon>Candidatus Atelocyanobacterium thalassae</taxon>
    </lineage>
</organism>
<dbReference type="SUPFAM" id="SSF55874">
    <property type="entry name" value="ATPase domain of HSP90 chaperone/DNA topoisomerase II/histidine kinase"/>
    <property type="match status" value="1"/>
</dbReference>
<accession>D3ER01</accession>
<dbReference type="RefSeq" id="WP_012954588.1">
    <property type="nucleotide sequence ID" value="NC_013771.1"/>
</dbReference>
<dbReference type="InterPro" id="IPR050267">
    <property type="entry name" value="Anti-sigma-factor_SerPK"/>
</dbReference>
<keyword evidence="3" id="KW-0418">Kinase</keyword>
<evidence type="ECO:0000313" key="3">
    <source>
        <dbReference type="EMBL" id="ADB95901.1"/>
    </source>
</evidence>
<evidence type="ECO:0000259" key="2">
    <source>
        <dbReference type="Pfam" id="PF13581"/>
    </source>
</evidence>
<dbReference type="InterPro" id="IPR016781">
    <property type="entry name" value="Anti-sigma_regulat_PmgA_prd"/>
</dbReference>
<dbReference type="Proteomes" id="UP000001405">
    <property type="component" value="Chromosome"/>
</dbReference>
<dbReference type="PANTHER" id="PTHR35526:SF3">
    <property type="entry name" value="ANTI-SIGMA-F FACTOR RSBW"/>
    <property type="match status" value="1"/>
</dbReference>
<proteinExistence type="predicted"/>
<keyword evidence="4" id="KW-1185">Reference proteome</keyword>